<dbReference type="Proteomes" id="UP000245207">
    <property type="component" value="Unassembled WGS sequence"/>
</dbReference>
<feature type="compositionally biased region" description="Polar residues" evidence="1">
    <location>
        <begin position="80"/>
        <end position="100"/>
    </location>
</feature>
<keyword evidence="3" id="KW-1185">Reference proteome</keyword>
<proteinExistence type="predicted"/>
<name>A0A2U1M5K8_ARTAN</name>
<dbReference type="AlphaFoldDB" id="A0A2U1M5K8"/>
<feature type="region of interest" description="Disordered" evidence="1">
    <location>
        <begin position="74"/>
        <end position="108"/>
    </location>
</feature>
<sequence length="137" mass="15349">MSNIPTFLNDEEKGEYMLQQLNFVITVLQNLADKKQLSDADKDYFRERFKQGRELMAKATAALESRSSLQNGIYEGTQYVGPTSHQNQPYQNQSAASSRQDVAPSPQELVDTEKTLMHGLSGIAFQCSFTATYELGT</sequence>
<evidence type="ECO:0000313" key="3">
    <source>
        <dbReference type="Proteomes" id="UP000245207"/>
    </source>
</evidence>
<protein>
    <submittedName>
        <fullName evidence="2">Uncharacterized protein</fullName>
    </submittedName>
</protein>
<evidence type="ECO:0000256" key="1">
    <source>
        <dbReference type="SAM" id="MobiDB-lite"/>
    </source>
</evidence>
<evidence type="ECO:0000313" key="2">
    <source>
        <dbReference type="EMBL" id="PWA56528.1"/>
    </source>
</evidence>
<comment type="caution">
    <text evidence="2">The sequence shown here is derived from an EMBL/GenBank/DDBJ whole genome shotgun (WGS) entry which is preliminary data.</text>
</comment>
<accession>A0A2U1M5K8</accession>
<reference evidence="2 3" key="1">
    <citation type="journal article" date="2018" name="Mol. Plant">
        <title>The genome of Artemisia annua provides insight into the evolution of Asteraceae family and artemisinin biosynthesis.</title>
        <authorList>
            <person name="Shen Q."/>
            <person name="Zhang L."/>
            <person name="Liao Z."/>
            <person name="Wang S."/>
            <person name="Yan T."/>
            <person name="Shi P."/>
            <person name="Liu M."/>
            <person name="Fu X."/>
            <person name="Pan Q."/>
            <person name="Wang Y."/>
            <person name="Lv Z."/>
            <person name="Lu X."/>
            <person name="Zhang F."/>
            <person name="Jiang W."/>
            <person name="Ma Y."/>
            <person name="Chen M."/>
            <person name="Hao X."/>
            <person name="Li L."/>
            <person name="Tang Y."/>
            <person name="Lv G."/>
            <person name="Zhou Y."/>
            <person name="Sun X."/>
            <person name="Brodelius P.E."/>
            <person name="Rose J.K.C."/>
            <person name="Tang K."/>
        </authorList>
    </citation>
    <scope>NUCLEOTIDE SEQUENCE [LARGE SCALE GENOMIC DNA]</scope>
    <source>
        <strain evidence="3">cv. Huhao1</strain>
        <tissue evidence="2">Leaf</tissue>
    </source>
</reference>
<gene>
    <name evidence="2" type="ORF">CTI12_AA418030</name>
</gene>
<organism evidence="2 3">
    <name type="scientific">Artemisia annua</name>
    <name type="common">Sweet wormwood</name>
    <dbReference type="NCBI Taxonomy" id="35608"/>
    <lineage>
        <taxon>Eukaryota</taxon>
        <taxon>Viridiplantae</taxon>
        <taxon>Streptophyta</taxon>
        <taxon>Embryophyta</taxon>
        <taxon>Tracheophyta</taxon>
        <taxon>Spermatophyta</taxon>
        <taxon>Magnoliopsida</taxon>
        <taxon>eudicotyledons</taxon>
        <taxon>Gunneridae</taxon>
        <taxon>Pentapetalae</taxon>
        <taxon>asterids</taxon>
        <taxon>campanulids</taxon>
        <taxon>Asterales</taxon>
        <taxon>Asteraceae</taxon>
        <taxon>Asteroideae</taxon>
        <taxon>Anthemideae</taxon>
        <taxon>Artemisiinae</taxon>
        <taxon>Artemisia</taxon>
    </lineage>
</organism>
<dbReference type="EMBL" id="PKPP01006430">
    <property type="protein sequence ID" value="PWA56528.1"/>
    <property type="molecule type" value="Genomic_DNA"/>
</dbReference>